<sequence length="77" mass="8471">MRRGIGLIPLHASRDTAVPVPIHPSTYRTTLPPLYGDGRSSPTASASSIRIFYWNYIYELMSSELSIPLGLVDPPSL</sequence>
<geneLocation type="mitochondrion" evidence="1"/>
<protein>
    <submittedName>
        <fullName evidence="1">Uncharacterized protein</fullName>
    </submittedName>
</protein>
<organism evidence="1">
    <name type="scientific">Picea glauca</name>
    <name type="common">White spruce</name>
    <name type="synonym">Pinus glauca</name>
    <dbReference type="NCBI Taxonomy" id="3330"/>
    <lineage>
        <taxon>Eukaryota</taxon>
        <taxon>Viridiplantae</taxon>
        <taxon>Streptophyta</taxon>
        <taxon>Embryophyta</taxon>
        <taxon>Tracheophyta</taxon>
        <taxon>Spermatophyta</taxon>
        <taxon>Pinopsida</taxon>
        <taxon>Pinidae</taxon>
        <taxon>Conifers I</taxon>
        <taxon>Pinales</taxon>
        <taxon>Pinaceae</taxon>
        <taxon>Picea</taxon>
    </lineage>
</organism>
<dbReference type="AlphaFoldDB" id="A0A124GNH4"/>
<name>A0A124GNH4_PICGL</name>
<proteinExistence type="predicted"/>
<keyword evidence="1" id="KW-0496">Mitochondrion</keyword>
<evidence type="ECO:0000313" key="1">
    <source>
        <dbReference type="EMBL" id="KUM48833.1"/>
    </source>
</evidence>
<accession>A0A124GNH4</accession>
<reference evidence="1" key="1">
    <citation type="journal article" date="2015" name="Genome Biol. Evol.">
        <title>Organellar Genomes of White Spruce (Picea glauca): Assembly and Annotation.</title>
        <authorList>
            <person name="Jackman S.D."/>
            <person name="Warren R.L."/>
            <person name="Gibb E.A."/>
            <person name="Vandervalk B.P."/>
            <person name="Mohamadi H."/>
            <person name="Chu J."/>
            <person name="Raymond A."/>
            <person name="Pleasance S."/>
            <person name="Coope R."/>
            <person name="Wildung M.R."/>
            <person name="Ritland C.E."/>
            <person name="Bousquet J."/>
            <person name="Jones S.J."/>
            <person name="Bohlmann J."/>
            <person name="Birol I."/>
        </authorList>
    </citation>
    <scope>NUCLEOTIDE SEQUENCE [LARGE SCALE GENOMIC DNA]</scope>
    <source>
        <tissue evidence="1">Flushing bud</tissue>
    </source>
</reference>
<comment type="caution">
    <text evidence="1">The sequence shown here is derived from an EMBL/GenBank/DDBJ whole genome shotgun (WGS) entry which is preliminary data.</text>
</comment>
<gene>
    <name evidence="1" type="ORF">ABT39_MTgene4169</name>
</gene>
<dbReference type="EMBL" id="LKAM01000004">
    <property type="protein sequence ID" value="KUM48833.1"/>
    <property type="molecule type" value="Genomic_DNA"/>
</dbReference>